<dbReference type="Pfam" id="PF13847">
    <property type="entry name" value="Methyltransf_31"/>
    <property type="match status" value="1"/>
</dbReference>
<dbReference type="InterPro" id="IPR050320">
    <property type="entry name" value="N5-glutamine_MTase"/>
</dbReference>
<dbReference type="EMBL" id="JADIND010000020">
    <property type="protein sequence ID" value="MBO8429938.1"/>
    <property type="molecule type" value="Genomic_DNA"/>
</dbReference>
<dbReference type="CDD" id="cd02440">
    <property type="entry name" value="AdoMet_MTases"/>
    <property type="match status" value="1"/>
</dbReference>
<gene>
    <name evidence="5" type="primary">prmC</name>
    <name evidence="5" type="ORF">IAC76_00985</name>
</gene>
<organism evidence="5 6">
    <name type="scientific">Candidatus Scatousia excrementipullorum</name>
    <dbReference type="NCBI Taxonomy" id="2840936"/>
    <lineage>
        <taxon>Bacteria</taxon>
        <taxon>Candidatus Scatousia</taxon>
    </lineage>
</organism>
<protein>
    <submittedName>
        <fullName evidence="5">Peptide chain release factor N(5)-glutamine methyltransferase</fullName>
        <ecNumber evidence="5">2.1.1.297</ecNumber>
    </submittedName>
</protein>
<dbReference type="AlphaFoldDB" id="A0A9D9H002"/>
<dbReference type="InterPro" id="IPR004556">
    <property type="entry name" value="HemK-like"/>
</dbReference>
<proteinExistence type="predicted"/>
<dbReference type="InterPro" id="IPR025714">
    <property type="entry name" value="Methyltranfer_dom"/>
</dbReference>
<dbReference type="PROSITE" id="PS00092">
    <property type="entry name" value="N6_MTASE"/>
    <property type="match status" value="1"/>
</dbReference>
<keyword evidence="1 5" id="KW-0489">Methyltransferase</keyword>
<dbReference type="EC" id="2.1.1.297" evidence="5"/>
<accession>A0A9D9H002</accession>
<evidence type="ECO:0000313" key="5">
    <source>
        <dbReference type="EMBL" id="MBO8429938.1"/>
    </source>
</evidence>
<dbReference type="GO" id="GO:0102559">
    <property type="term" value="F:peptide chain release factor N(5)-glutamine methyltransferase activity"/>
    <property type="evidence" value="ECO:0007669"/>
    <property type="project" value="UniProtKB-EC"/>
</dbReference>
<evidence type="ECO:0000256" key="3">
    <source>
        <dbReference type="ARBA" id="ARBA00022691"/>
    </source>
</evidence>
<sequence>MSIQEIVKILTDSGIEKNEADVEVKMLIEHFANYGVKDILMGKKLDEEKLSIVKEKAGLRAKTHQPIQHIIGFADFMGEKFIVNPSVLIPRDETEILVRHAIDIIRRHNFTSALDVGTGSGCIACMIAKYTDCRIIGLDISSDALNTALDNASRLNLFNKAIFRKSDIFSNVKPGESFDIIISNPPYIPPSEKINIQKEVTFDPEIALFTQDEKGLEFYEKITGDAVNVLNSGGFLTFELGINQSDAVKEIMSKDFCEIEVIKDLAGIDRVISGKLAV</sequence>
<dbReference type="Proteomes" id="UP000823632">
    <property type="component" value="Unassembled WGS sequence"/>
</dbReference>
<dbReference type="InterPro" id="IPR002052">
    <property type="entry name" value="DNA_methylase_N6_adenine_CS"/>
</dbReference>
<evidence type="ECO:0000256" key="2">
    <source>
        <dbReference type="ARBA" id="ARBA00022679"/>
    </source>
</evidence>
<dbReference type="SUPFAM" id="SSF53335">
    <property type="entry name" value="S-adenosyl-L-methionine-dependent methyltransferases"/>
    <property type="match status" value="1"/>
</dbReference>
<keyword evidence="2 5" id="KW-0808">Transferase</keyword>
<keyword evidence="3" id="KW-0949">S-adenosyl-L-methionine</keyword>
<dbReference type="InterPro" id="IPR029063">
    <property type="entry name" value="SAM-dependent_MTases_sf"/>
</dbReference>
<dbReference type="PANTHER" id="PTHR18895">
    <property type="entry name" value="HEMK METHYLTRANSFERASE"/>
    <property type="match status" value="1"/>
</dbReference>
<dbReference type="Gene3D" id="3.40.50.150">
    <property type="entry name" value="Vaccinia Virus protein VP39"/>
    <property type="match status" value="1"/>
</dbReference>
<dbReference type="GO" id="GO:0003676">
    <property type="term" value="F:nucleic acid binding"/>
    <property type="evidence" value="ECO:0007669"/>
    <property type="project" value="InterPro"/>
</dbReference>
<evidence type="ECO:0000259" key="4">
    <source>
        <dbReference type="Pfam" id="PF13847"/>
    </source>
</evidence>
<dbReference type="GO" id="GO:0032259">
    <property type="term" value="P:methylation"/>
    <property type="evidence" value="ECO:0007669"/>
    <property type="project" value="UniProtKB-KW"/>
</dbReference>
<feature type="domain" description="Methyltransferase" evidence="4">
    <location>
        <begin position="111"/>
        <end position="251"/>
    </location>
</feature>
<name>A0A9D9H002_9BACT</name>
<dbReference type="InterPro" id="IPR019874">
    <property type="entry name" value="RF_methyltr_PrmC"/>
</dbReference>
<reference evidence="5" key="2">
    <citation type="journal article" date="2021" name="PeerJ">
        <title>Extensive microbial diversity within the chicken gut microbiome revealed by metagenomics and culture.</title>
        <authorList>
            <person name="Gilroy R."/>
            <person name="Ravi A."/>
            <person name="Getino M."/>
            <person name="Pursley I."/>
            <person name="Horton D.L."/>
            <person name="Alikhan N.F."/>
            <person name="Baker D."/>
            <person name="Gharbi K."/>
            <person name="Hall N."/>
            <person name="Watson M."/>
            <person name="Adriaenssens E.M."/>
            <person name="Foster-Nyarko E."/>
            <person name="Jarju S."/>
            <person name="Secka A."/>
            <person name="Antonio M."/>
            <person name="Oren A."/>
            <person name="Chaudhuri R.R."/>
            <person name="La Ragione R."/>
            <person name="Hildebrand F."/>
            <person name="Pallen M.J."/>
        </authorList>
    </citation>
    <scope>NUCLEOTIDE SEQUENCE</scope>
    <source>
        <strain evidence="5">10192</strain>
    </source>
</reference>
<evidence type="ECO:0000256" key="1">
    <source>
        <dbReference type="ARBA" id="ARBA00022603"/>
    </source>
</evidence>
<dbReference type="Gene3D" id="1.10.8.10">
    <property type="entry name" value="DNA helicase RuvA subunit, C-terminal domain"/>
    <property type="match status" value="1"/>
</dbReference>
<evidence type="ECO:0000313" key="6">
    <source>
        <dbReference type="Proteomes" id="UP000823632"/>
    </source>
</evidence>
<reference evidence="5" key="1">
    <citation type="submission" date="2020-10" db="EMBL/GenBank/DDBJ databases">
        <authorList>
            <person name="Gilroy R."/>
        </authorList>
    </citation>
    <scope>NUCLEOTIDE SEQUENCE</scope>
    <source>
        <strain evidence="5">10192</strain>
    </source>
</reference>
<dbReference type="PANTHER" id="PTHR18895:SF74">
    <property type="entry name" value="MTRF1L RELEASE FACTOR GLUTAMINE METHYLTRANSFERASE"/>
    <property type="match status" value="1"/>
</dbReference>
<dbReference type="NCBIfam" id="TIGR03534">
    <property type="entry name" value="RF_mod_PrmC"/>
    <property type="match status" value="1"/>
</dbReference>
<dbReference type="NCBIfam" id="TIGR00536">
    <property type="entry name" value="hemK_fam"/>
    <property type="match status" value="1"/>
</dbReference>
<comment type="caution">
    <text evidence="5">The sequence shown here is derived from an EMBL/GenBank/DDBJ whole genome shotgun (WGS) entry which is preliminary data.</text>
</comment>